<name>A0ABW3CHQ3_9ACTN</name>
<keyword evidence="2" id="KW-1185">Reference proteome</keyword>
<sequence>MPDHDHPVVGRYELLERISIGGMGTVWRGYDAVLDRPVAVKLIRPDRLTEPEQAEDFARRFRR</sequence>
<gene>
    <name evidence="1" type="ORF">ACFQ07_12650</name>
</gene>
<dbReference type="SUPFAM" id="SSF56112">
    <property type="entry name" value="Protein kinase-like (PK-like)"/>
    <property type="match status" value="1"/>
</dbReference>
<dbReference type="InterPro" id="IPR011009">
    <property type="entry name" value="Kinase-like_dom_sf"/>
</dbReference>
<proteinExistence type="predicted"/>
<comment type="caution">
    <text evidence="1">The sequence shown here is derived from an EMBL/GenBank/DDBJ whole genome shotgun (WGS) entry which is preliminary data.</text>
</comment>
<feature type="non-terminal residue" evidence="1">
    <location>
        <position position="63"/>
    </location>
</feature>
<keyword evidence="1" id="KW-0808">Transferase</keyword>
<keyword evidence="1" id="KW-0418">Kinase</keyword>
<organism evidence="1 2">
    <name type="scientific">Actinomadura adrarensis</name>
    <dbReference type="NCBI Taxonomy" id="1819600"/>
    <lineage>
        <taxon>Bacteria</taxon>
        <taxon>Bacillati</taxon>
        <taxon>Actinomycetota</taxon>
        <taxon>Actinomycetes</taxon>
        <taxon>Streptosporangiales</taxon>
        <taxon>Thermomonosporaceae</taxon>
        <taxon>Actinomadura</taxon>
    </lineage>
</organism>
<dbReference type="Gene3D" id="3.30.200.20">
    <property type="entry name" value="Phosphorylase Kinase, domain 1"/>
    <property type="match status" value="1"/>
</dbReference>
<keyword evidence="1" id="KW-0723">Serine/threonine-protein kinase</keyword>
<evidence type="ECO:0000313" key="2">
    <source>
        <dbReference type="Proteomes" id="UP001597083"/>
    </source>
</evidence>
<dbReference type="Proteomes" id="UP001597083">
    <property type="component" value="Unassembled WGS sequence"/>
</dbReference>
<accession>A0ABW3CHQ3</accession>
<reference evidence="2" key="1">
    <citation type="journal article" date="2019" name="Int. J. Syst. Evol. Microbiol.">
        <title>The Global Catalogue of Microorganisms (GCM) 10K type strain sequencing project: providing services to taxonomists for standard genome sequencing and annotation.</title>
        <authorList>
            <consortium name="The Broad Institute Genomics Platform"/>
            <consortium name="The Broad Institute Genome Sequencing Center for Infectious Disease"/>
            <person name="Wu L."/>
            <person name="Ma J."/>
        </authorList>
    </citation>
    <scope>NUCLEOTIDE SEQUENCE [LARGE SCALE GENOMIC DNA]</scope>
    <source>
        <strain evidence="2">JCM 31696</strain>
    </source>
</reference>
<evidence type="ECO:0000313" key="1">
    <source>
        <dbReference type="EMBL" id="MFD0853081.1"/>
    </source>
</evidence>
<protein>
    <submittedName>
        <fullName evidence="1">Serine/threonine protein kinase</fullName>
    </submittedName>
</protein>
<dbReference type="GO" id="GO:0004674">
    <property type="term" value="F:protein serine/threonine kinase activity"/>
    <property type="evidence" value="ECO:0007669"/>
    <property type="project" value="UniProtKB-KW"/>
</dbReference>
<dbReference type="EMBL" id="JBHTIR010001869">
    <property type="protein sequence ID" value="MFD0853081.1"/>
    <property type="molecule type" value="Genomic_DNA"/>
</dbReference>